<dbReference type="PANTHER" id="PTHR47595">
    <property type="entry name" value="HEAT SHOCK 70 KDA PROTEIN 14"/>
    <property type="match status" value="1"/>
</dbReference>
<accession>M7B1V5</accession>
<feature type="compositionally biased region" description="Acidic residues" evidence="1">
    <location>
        <begin position="429"/>
        <end position="442"/>
    </location>
</feature>
<reference evidence="4" key="1">
    <citation type="journal article" date="2013" name="Nat. Genet.">
        <title>The draft genomes of soft-shell turtle and green sea turtle yield insights into the development and evolution of the turtle-specific body plan.</title>
        <authorList>
            <person name="Wang Z."/>
            <person name="Pascual-Anaya J."/>
            <person name="Zadissa A."/>
            <person name="Li W."/>
            <person name="Niimura Y."/>
            <person name="Huang Z."/>
            <person name="Li C."/>
            <person name="White S."/>
            <person name="Xiong Z."/>
            <person name="Fang D."/>
            <person name="Wang B."/>
            <person name="Ming Y."/>
            <person name="Chen Y."/>
            <person name="Zheng Y."/>
            <person name="Kuraku S."/>
            <person name="Pignatelli M."/>
            <person name="Herrero J."/>
            <person name="Beal K."/>
            <person name="Nozawa M."/>
            <person name="Li Q."/>
            <person name="Wang J."/>
            <person name="Zhang H."/>
            <person name="Yu L."/>
            <person name="Shigenobu S."/>
            <person name="Wang J."/>
            <person name="Liu J."/>
            <person name="Flicek P."/>
            <person name="Searle S."/>
            <person name="Wang J."/>
            <person name="Kuratani S."/>
            <person name="Yin Y."/>
            <person name="Aken B."/>
            <person name="Zhang G."/>
            <person name="Irie N."/>
        </authorList>
    </citation>
    <scope>NUCLEOTIDE SEQUENCE [LARGE SCALE GENOMIC DNA]</scope>
</reference>
<keyword evidence="4" id="KW-1185">Reference proteome</keyword>
<feature type="domain" description="Myb/SANT-like DNA-binding" evidence="2">
    <location>
        <begin position="305"/>
        <end position="394"/>
    </location>
</feature>
<feature type="region of interest" description="Disordered" evidence="1">
    <location>
        <begin position="1"/>
        <end position="73"/>
    </location>
</feature>
<dbReference type="PANTHER" id="PTHR47595:SF1">
    <property type="entry name" value="MYB_SANT-LIKE DNA-BINDING DOMAIN-CONTAINING PROTEIN"/>
    <property type="match status" value="1"/>
</dbReference>
<proteinExistence type="predicted"/>
<evidence type="ECO:0000313" key="4">
    <source>
        <dbReference type="Proteomes" id="UP000031443"/>
    </source>
</evidence>
<evidence type="ECO:0000313" key="3">
    <source>
        <dbReference type="EMBL" id="EMP31044.1"/>
    </source>
</evidence>
<organism evidence="3 4">
    <name type="scientific">Chelonia mydas</name>
    <name type="common">Green sea-turtle</name>
    <name type="synonym">Chelonia agassizi</name>
    <dbReference type="NCBI Taxonomy" id="8469"/>
    <lineage>
        <taxon>Eukaryota</taxon>
        <taxon>Metazoa</taxon>
        <taxon>Chordata</taxon>
        <taxon>Craniata</taxon>
        <taxon>Vertebrata</taxon>
        <taxon>Euteleostomi</taxon>
        <taxon>Archelosauria</taxon>
        <taxon>Testudinata</taxon>
        <taxon>Testudines</taxon>
        <taxon>Cryptodira</taxon>
        <taxon>Durocryptodira</taxon>
        <taxon>Americhelydia</taxon>
        <taxon>Chelonioidea</taxon>
        <taxon>Cheloniidae</taxon>
        <taxon>Chelonia</taxon>
    </lineage>
</organism>
<feature type="region of interest" description="Disordered" evidence="1">
    <location>
        <begin position="454"/>
        <end position="477"/>
    </location>
</feature>
<dbReference type="Pfam" id="PF13837">
    <property type="entry name" value="Myb_DNA-bind_4"/>
    <property type="match status" value="1"/>
</dbReference>
<sequence>MWLGPEPHGLSLVGVGQPTSFPGRDPTEDAVATTPAAVPEPSIMEGPLPTPQLPELDQEGPFPSGLATEAQDPAFAPLPDSAPDPCPAPTLDPCSAPDVNPVPVPSTSRNIIATTGAVIASLPEDSPQGAASVFPSPDSPGAAIFPPLPPIELGFEGGRVAPAHRVPRQGSAPCLPVLVGHRALSVVPPEESRGLVTPAPHTLREEVQEFLEDVRGSCNKVQLALQRWRDFRQILRAASALMGEGKRTGKQAAVAYQRVRLFCDSLRSDQPSAPPHTFLFKFESRLPVCLVMHALVSAHLSRLSPTWSNAELLDLIGIWGEEAVQLHLGSRHRNYGTYGQISRCTIERGHDQDTLQCRVKVKELWNAYHKAWEANRCSGAVPTYCRFYKELDAILSGNHTSTAKDPVDTLLACVPVESGLSQEEAILDEEGEGDPEAEDDSEARDACSQELFSNLEEPSQSEIGTVQTGEEAPVKWI</sequence>
<protein>
    <recommendedName>
        <fullName evidence="2">Myb/SANT-like DNA-binding domain-containing protein</fullName>
    </recommendedName>
</protein>
<evidence type="ECO:0000259" key="2">
    <source>
        <dbReference type="Pfam" id="PF13837"/>
    </source>
</evidence>
<name>M7B1V5_CHEMY</name>
<dbReference type="Gene3D" id="1.10.10.60">
    <property type="entry name" value="Homeodomain-like"/>
    <property type="match status" value="1"/>
</dbReference>
<feature type="compositionally biased region" description="Polar residues" evidence="1">
    <location>
        <begin position="454"/>
        <end position="468"/>
    </location>
</feature>
<dbReference type="AlphaFoldDB" id="M7B1V5"/>
<evidence type="ECO:0000256" key="1">
    <source>
        <dbReference type="SAM" id="MobiDB-lite"/>
    </source>
</evidence>
<feature type="compositionally biased region" description="Low complexity" evidence="1">
    <location>
        <begin position="29"/>
        <end position="41"/>
    </location>
</feature>
<dbReference type="EMBL" id="KB547240">
    <property type="protein sequence ID" value="EMP31044.1"/>
    <property type="molecule type" value="Genomic_DNA"/>
</dbReference>
<gene>
    <name evidence="3" type="ORF">UY3_11831</name>
</gene>
<feature type="region of interest" description="Disordered" evidence="1">
    <location>
        <begin position="429"/>
        <end position="448"/>
    </location>
</feature>
<dbReference type="InterPro" id="IPR044822">
    <property type="entry name" value="Myb_DNA-bind_4"/>
</dbReference>
<dbReference type="Proteomes" id="UP000031443">
    <property type="component" value="Unassembled WGS sequence"/>
</dbReference>